<keyword evidence="2" id="KW-0479">Metal-binding</keyword>
<evidence type="ECO:0000313" key="6">
    <source>
        <dbReference type="EMBL" id="KRN20009.1"/>
    </source>
</evidence>
<dbReference type="Gene3D" id="3.40.390.10">
    <property type="entry name" value="Collagenase (Catalytic Domain)"/>
    <property type="match status" value="1"/>
</dbReference>
<dbReference type="STRING" id="1423804.FD14_GL001646"/>
<organism evidence="6 7">
    <name type="scientific">Secundilactobacillus similis DSM 23365 = JCM 2765</name>
    <dbReference type="NCBI Taxonomy" id="1423804"/>
    <lineage>
        <taxon>Bacteria</taxon>
        <taxon>Bacillati</taxon>
        <taxon>Bacillota</taxon>
        <taxon>Bacilli</taxon>
        <taxon>Lactobacillales</taxon>
        <taxon>Lactobacillaceae</taxon>
        <taxon>Secundilactobacillus</taxon>
    </lineage>
</organism>
<evidence type="ECO:0000259" key="5">
    <source>
        <dbReference type="Pfam" id="PF00413"/>
    </source>
</evidence>
<dbReference type="GO" id="GO:0004222">
    <property type="term" value="F:metalloendopeptidase activity"/>
    <property type="evidence" value="ECO:0007669"/>
    <property type="project" value="InterPro"/>
</dbReference>
<dbReference type="GO" id="GO:0031012">
    <property type="term" value="C:extracellular matrix"/>
    <property type="evidence" value="ECO:0007669"/>
    <property type="project" value="InterPro"/>
</dbReference>
<dbReference type="InterPro" id="IPR001818">
    <property type="entry name" value="Pept_M10_metallopeptidase"/>
</dbReference>
<dbReference type="AlphaFoldDB" id="A0A0R2EUL5"/>
<dbReference type="GO" id="GO:0008270">
    <property type="term" value="F:zinc ion binding"/>
    <property type="evidence" value="ECO:0007669"/>
    <property type="project" value="InterPro"/>
</dbReference>
<keyword evidence="7" id="KW-1185">Reference proteome</keyword>
<evidence type="ECO:0000256" key="4">
    <source>
        <dbReference type="ARBA" id="ARBA00022833"/>
    </source>
</evidence>
<accession>A0A0R2EUL5</accession>
<evidence type="ECO:0000313" key="7">
    <source>
        <dbReference type="Proteomes" id="UP000051442"/>
    </source>
</evidence>
<dbReference type="Pfam" id="PF00413">
    <property type="entry name" value="Peptidase_M10"/>
    <property type="match status" value="1"/>
</dbReference>
<keyword evidence="1" id="KW-0645">Protease</keyword>
<gene>
    <name evidence="6" type="ORF">FD14_GL001646</name>
</gene>
<name>A0A0R2EUL5_9LACO</name>
<evidence type="ECO:0000256" key="1">
    <source>
        <dbReference type="ARBA" id="ARBA00022670"/>
    </source>
</evidence>
<dbReference type="SUPFAM" id="SSF55486">
    <property type="entry name" value="Metalloproteases ('zincins'), catalytic domain"/>
    <property type="match status" value="1"/>
</dbReference>
<reference evidence="6 7" key="1">
    <citation type="journal article" date="2015" name="Genome Announc.">
        <title>Expanding the biotechnology potential of lactobacilli through comparative genomics of 213 strains and associated genera.</title>
        <authorList>
            <person name="Sun Z."/>
            <person name="Harris H.M."/>
            <person name="McCann A."/>
            <person name="Guo C."/>
            <person name="Argimon S."/>
            <person name="Zhang W."/>
            <person name="Yang X."/>
            <person name="Jeffery I.B."/>
            <person name="Cooney J.C."/>
            <person name="Kagawa T.F."/>
            <person name="Liu W."/>
            <person name="Song Y."/>
            <person name="Salvetti E."/>
            <person name="Wrobel A."/>
            <person name="Rasinkangas P."/>
            <person name="Parkhill J."/>
            <person name="Rea M.C."/>
            <person name="O'Sullivan O."/>
            <person name="Ritari J."/>
            <person name="Douillard F.P."/>
            <person name="Paul Ross R."/>
            <person name="Yang R."/>
            <person name="Briner A.E."/>
            <person name="Felis G.E."/>
            <person name="de Vos W.M."/>
            <person name="Barrangou R."/>
            <person name="Klaenhammer T.R."/>
            <person name="Caufield P.W."/>
            <person name="Cui Y."/>
            <person name="Zhang H."/>
            <person name="O'Toole P.W."/>
        </authorList>
    </citation>
    <scope>NUCLEOTIDE SEQUENCE [LARGE SCALE GENOMIC DNA]</scope>
    <source>
        <strain evidence="6 7">DSM 23365</strain>
    </source>
</reference>
<sequence>MITVGTGLQVQVSAKSRSTTPTPNKTVLAHASNFYQLHETYYETTYGLSDDYQTAFDSHGRVWIYNQTHSKALSQSLKAAMKNWNQQLAAPVFYKGTKKHHTLTVRVINRQVKTNEELAWWQPTTQTLSIDNLHYQTEWQAINKYMKQNYVRQAGPDLAKVTAAIDDTATTTARNVEYARILTHELGHVLGLQHSKNQTDLMYAGVGFSDIYQYAAVIKDQIWANPLSVTDVKRGQLALKLLD</sequence>
<proteinExistence type="predicted"/>
<keyword evidence="3" id="KW-0378">Hydrolase</keyword>
<dbReference type="PATRIC" id="fig|1423804.4.peg.1775"/>
<dbReference type="InterPro" id="IPR024079">
    <property type="entry name" value="MetalloPept_cat_dom_sf"/>
</dbReference>
<evidence type="ECO:0000256" key="3">
    <source>
        <dbReference type="ARBA" id="ARBA00022801"/>
    </source>
</evidence>
<feature type="domain" description="Peptidase M10 metallopeptidase" evidence="5">
    <location>
        <begin position="145"/>
        <end position="205"/>
    </location>
</feature>
<protein>
    <recommendedName>
        <fullName evidence="5">Peptidase M10 metallopeptidase domain-containing protein</fullName>
    </recommendedName>
</protein>
<dbReference type="Proteomes" id="UP000051442">
    <property type="component" value="Unassembled WGS sequence"/>
</dbReference>
<comment type="caution">
    <text evidence="6">The sequence shown here is derived from an EMBL/GenBank/DDBJ whole genome shotgun (WGS) entry which is preliminary data.</text>
</comment>
<evidence type="ECO:0000256" key="2">
    <source>
        <dbReference type="ARBA" id="ARBA00022723"/>
    </source>
</evidence>
<dbReference type="GO" id="GO:0006508">
    <property type="term" value="P:proteolysis"/>
    <property type="evidence" value="ECO:0007669"/>
    <property type="project" value="UniProtKB-KW"/>
</dbReference>
<keyword evidence="4" id="KW-0862">Zinc</keyword>
<dbReference type="EMBL" id="AYZM01000134">
    <property type="protein sequence ID" value="KRN20009.1"/>
    <property type="molecule type" value="Genomic_DNA"/>
</dbReference>